<dbReference type="InterPro" id="IPR036770">
    <property type="entry name" value="Ankyrin_rpt-contain_sf"/>
</dbReference>
<dbReference type="InterPro" id="IPR027417">
    <property type="entry name" value="P-loop_NTPase"/>
</dbReference>
<dbReference type="InterPro" id="IPR056884">
    <property type="entry name" value="NPHP3-like_N"/>
</dbReference>
<keyword evidence="2" id="KW-0040">ANK repeat</keyword>
<organism evidence="4 5">
    <name type="scientific">Discina gigas</name>
    <dbReference type="NCBI Taxonomy" id="1032678"/>
    <lineage>
        <taxon>Eukaryota</taxon>
        <taxon>Fungi</taxon>
        <taxon>Dikarya</taxon>
        <taxon>Ascomycota</taxon>
        <taxon>Pezizomycotina</taxon>
        <taxon>Pezizomycetes</taxon>
        <taxon>Pezizales</taxon>
        <taxon>Discinaceae</taxon>
        <taxon>Discina</taxon>
    </lineage>
</organism>
<evidence type="ECO:0000259" key="3">
    <source>
        <dbReference type="Pfam" id="PF24883"/>
    </source>
</evidence>
<dbReference type="Pfam" id="PF24883">
    <property type="entry name" value="NPHP3_N"/>
    <property type="match status" value="1"/>
</dbReference>
<sequence length="1079" mass="121137">MEVVGVTASIIGIIQLTGTVTKLCHEYLGRATGATKEMSLILNELYALKGVFEWLESQLKPNQGANTTPRTAMIQLLNLPNGPLERCRDTLRELGEMLQPPKLGRHIVWSFREKDVARLIGRLERDKLLFMLALHGDQITMSAQIERYCRTTLDKIHDLGIDQKRMANELEDTHRSVEHLSHAAKRQKTEDDITIKGKPSLYLIKSFQIRGVSSRTLVLGWLLKVNPLANHTAAQERWHRGTGSWFVEANDFQDWCDRGQALMWLQGIPGAGKTVLISAAIDKLNRLFPDRTSVGIAYFYFDFKEPAKQNARNMVLSLLGQLCRHHSTIPDYMHELYQKQLDHDPPSITDLTLALFDIVKTFKQIFLVIDALDECTERPALLGTLCTIIQHERGKHIKVLVASREEQNIRAAFSSLPLLSIRTQMSSDIRLYVTESIDTDTRLRSLPEEIKLEIKGTISEGAKGMFRWAECQLASIRWCRNIRAIQECLHTLPKDLDETYERILNGIAQNDFQLAHRALQWIAFSTMPMTVYQLAEAIVIEPDDAKTDEAARLFNPCEIIGICGSLVTTSQSTSGEGVDDPGHMSVGFAHYSVKEFLVSDRIKTSSARKFSLDQVDGSVYITTINLTYLTFERYKSKQFPRSLIHLPEHVLYAYAAEEWISHATDPAVQAQIVPNILQLLTPTQSNQLLTWQAVTYRSRESPLWTAIKKDFFLVAEELLTAGADPNALFQRETPLTFALRNQRKRGIEVLLRGGADPHAENIDGESPLSIALYHGPQCWLEAGGTPFAMAGRYDPLEDMADARNEIYTEFDRQDRGSTEDEQSALMILEKRIQCGVTTVSEKLMYDAAVAGWATFIAVLLQCGADPDMQHNGKTLLHGVMRALSDVVDYFSCFGDGYPTGGHVEQLLAVAMLLLENGGNLNKSECVNTGADAWRYSGLVTAVKCQHVGLVRELLKRGEDPNVPCLETGETALHTAVDMLWAVSYDLNSPDTMIVIAELLKGGADPNFRDYTGSTPFIKFFIYGYHNEETQKASVIIWVDYGANPEIRNNYGSNCWSRSNDEAHALLREALENKKNAIIG</sequence>
<keyword evidence="1" id="KW-0677">Repeat</keyword>
<evidence type="ECO:0000256" key="2">
    <source>
        <dbReference type="PROSITE-ProRule" id="PRU00023"/>
    </source>
</evidence>
<feature type="domain" description="Nephrocystin 3-like N-terminal" evidence="3">
    <location>
        <begin position="241"/>
        <end position="404"/>
    </location>
</feature>
<keyword evidence="5" id="KW-1185">Reference proteome</keyword>
<evidence type="ECO:0000313" key="5">
    <source>
        <dbReference type="Proteomes" id="UP001447188"/>
    </source>
</evidence>
<dbReference type="SUPFAM" id="SSF52540">
    <property type="entry name" value="P-loop containing nucleoside triphosphate hydrolases"/>
    <property type="match status" value="1"/>
</dbReference>
<dbReference type="PANTHER" id="PTHR10039:SF16">
    <property type="entry name" value="GPI INOSITOL-DEACYLASE"/>
    <property type="match status" value="1"/>
</dbReference>
<name>A0ABR3GHY9_9PEZI</name>
<gene>
    <name evidence="4" type="ORF">Q9L58_005633</name>
</gene>
<dbReference type="EMBL" id="JBBBZM010000070">
    <property type="protein sequence ID" value="KAL0635425.1"/>
    <property type="molecule type" value="Genomic_DNA"/>
</dbReference>
<dbReference type="InterPro" id="IPR002110">
    <property type="entry name" value="Ankyrin_rpt"/>
</dbReference>
<dbReference type="Gene3D" id="1.25.40.20">
    <property type="entry name" value="Ankyrin repeat-containing domain"/>
    <property type="match status" value="2"/>
</dbReference>
<dbReference type="SUPFAM" id="SSF48403">
    <property type="entry name" value="Ankyrin repeat"/>
    <property type="match status" value="1"/>
</dbReference>
<proteinExistence type="predicted"/>
<dbReference type="PANTHER" id="PTHR10039">
    <property type="entry name" value="AMELOGENIN"/>
    <property type="match status" value="1"/>
</dbReference>
<dbReference type="Gene3D" id="3.40.50.300">
    <property type="entry name" value="P-loop containing nucleotide triphosphate hydrolases"/>
    <property type="match status" value="1"/>
</dbReference>
<dbReference type="Proteomes" id="UP001447188">
    <property type="component" value="Unassembled WGS sequence"/>
</dbReference>
<accession>A0ABR3GHY9</accession>
<dbReference type="SMART" id="SM00248">
    <property type="entry name" value="ANK"/>
    <property type="match status" value="5"/>
</dbReference>
<evidence type="ECO:0000313" key="4">
    <source>
        <dbReference type="EMBL" id="KAL0635425.1"/>
    </source>
</evidence>
<feature type="repeat" description="ANK" evidence="2">
    <location>
        <begin position="730"/>
        <end position="762"/>
    </location>
</feature>
<protein>
    <recommendedName>
        <fullName evidence="3">Nephrocystin 3-like N-terminal domain-containing protein</fullName>
    </recommendedName>
</protein>
<comment type="caution">
    <text evidence="4">The sequence shown here is derived from an EMBL/GenBank/DDBJ whole genome shotgun (WGS) entry which is preliminary data.</text>
</comment>
<reference evidence="4 5" key="1">
    <citation type="submission" date="2024-02" db="EMBL/GenBank/DDBJ databases">
        <title>Discinaceae phylogenomics.</title>
        <authorList>
            <person name="Dirks A.C."/>
            <person name="James T.Y."/>
        </authorList>
    </citation>
    <scope>NUCLEOTIDE SEQUENCE [LARGE SCALE GENOMIC DNA]</scope>
    <source>
        <strain evidence="4 5">ACD0624</strain>
    </source>
</reference>
<dbReference type="PROSITE" id="PS50088">
    <property type="entry name" value="ANK_REPEAT"/>
    <property type="match status" value="1"/>
</dbReference>
<evidence type="ECO:0000256" key="1">
    <source>
        <dbReference type="ARBA" id="ARBA00022737"/>
    </source>
</evidence>